<dbReference type="Proteomes" id="UP000187735">
    <property type="component" value="Chromosome"/>
</dbReference>
<dbReference type="STRING" id="1891926.Fuma_03106"/>
<name>A0A1P8WHF4_9PLAN</name>
<gene>
    <name evidence="3" type="ORF">Fuma_03106</name>
</gene>
<dbReference type="SUPFAM" id="SSF52833">
    <property type="entry name" value="Thioredoxin-like"/>
    <property type="match status" value="1"/>
</dbReference>
<feature type="region of interest" description="Disordered" evidence="1">
    <location>
        <begin position="99"/>
        <end position="118"/>
    </location>
</feature>
<proteinExistence type="predicted"/>
<dbReference type="InterPro" id="IPR012336">
    <property type="entry name" value="Thioredoxin-like_fold"/>
</dbReference>
<dbReference type="InterPro" id="IPR036249">
    <property type="entry name" value="Thioredoxin-like_sf"/>
</dbReference>
<dbReference type="OrthoDB" id="267639at2"/>
<dbReference type="EMBL" id="CP017641">
    <property type="protein sequence ID" value="APZ93488.1"/>
    <property type="molecule type" value="Genomic_DNA"/>
</dbReference>
<evidence type="ECO:0000313" key="4">
    <source>
        <dbReference type="Proteomes" id="UP000187735"/>
    </source>
</evidence>
<reference evidence="3 4" key="1">
    <citation type="journal article" date="2016" name="Front. Microbiol.">
        <title>Fuerstia marisgermanicae gen. nov., sp. nov., an Unusual Member of the Phylum Planctomycetes from the German Wadden Sea.</title>
        <authorList>
            <person name="Kohn T."/>
            <person name="Heuer A."/>
            <person name="Jogler M."/>
            <person name="Vollmers J."/>
            <person name="Boedeker C."/>
            <person name="Bunk B."/>
            <person name="Rast P."/>
            <person name="Borchert D."/>
            <person name="Glockner I."/>
            <person name="Freese H.M."/>
            <person name="Klenk H.P."/>
            <person name="Overmann J."/>
            <person name="Kaster A.K."/>
            <person name="Rohde M."/>
            <person name="Wiegand S."/>
            <person name="Jogler C."/>
        </authorList>
    </citation>
    <scope>NUCLEOTIDE SEQUENCE [LARGE SCALE GENOMIC DNA]</scope>
    <source>
        <strain evidence="3 4">NH11</strain>
    </source>
</reference>
<keyword evidence="4" id="KW-1185">Reference proteome</keyword>
<protein>
    <submittedName>
        <fullName evidence="3">Thiol:disulfide interchange protein</fullName>
    </submittedName>
</protein>
<dbReference type="Gene3D" id="3.40.30.10">
    <property type="entry name" value="Glutaredoxin"/>
    <property type="match status" value="1"/>
</dbReference>
<evidence type="ECO:0000313" key="3">
    <source>
        <dbReference type="EMBL" id="APZ93488.1"/>
    </source>
</evidence>
<evidence type="ECO:0000259" key="2">
    <source>
        <dbReference type="Pfam" id="PF13098"/>
    </source>
</evidence>
<organism evidence="3 4">
    <name type="scientific">Fuerstiella marisgermanici</name>
    <dbReference type="NCBI Taxonomy" id="1891926"/>
    <lineage>
        <taxon>Bacteria</taxon>
        <taxon>Pseudomonadati</taxon>
        <taxon>Planctomycetota</taxon>
        <taxon>Planctomycetia</taxon>
        <taxon>Planctomycetales</taxon>
        <taxon>Planctomycetaceae</taxon>
        <taxon>Fuerstiella</taxon>
    </lineage>
</organism>
<feature type="domain" description="Thioredoxin-like fold" evidence="2">
    <location>
        <begin position="3"/>
        <end position="79"/>
    </location>
</feature>
<dbReference type="Pfam" id="PF13098">
    <property type="entry name" value="Thioredoxin_2"/>
    <property type="match status" value="1"/>
</dbReference>
<evidence type="ECO:0000256" key="1">
    <source>
        <dbReference type="SAM" id="MobiDB-lite"/>
    </source>
</evidence>
<accession>A0A1P8WHF4</accession>
<dbReference type="KEGG" id="fmr:Fuma_03106"/>
<sequence>MKFTAEWCGYCKKMEKETFTKPNVADAVNQNFVPVLVDADKHEALVEHLQIKGLPAMLIVSPEMVILEKISGYQTEEKLMPKITVGLAKFRSRQNANSAVASKAAAPQPPTRAVSAGSSEVVAPSPFAQTTAPTPPPQKTIQPAFGGLCLPAVNETRSLVSGTPKIAARYRGKVLYFSEQKYLDKFKQDPAKYWPQRDGACPVTAVEDQQQVEGQLQFAAMFRDKLWVTRDAESMKKFVDNPARYVDALPAQ</sequence>
<dbReference type="AlphaFoldDB" id="A0A1P8WHF4"/>